<protein>
    <submittedName>
        <fullName evidence="1">Uncharacterized protein</fullName>
    </submittedName>
</protein>
<sequence length="472" mass="51614">MSTTYTLVSWGITLALVLGAIHVFRPDLTQRVLSSSISKQAPSSSATTKSTTKRQKAKKPQAVKDIKDVIEQTFSADQTSSKEARTSKKRKITGPVGDKVTATAIDGQKKELPRDVENSLEDGDFAAQLKKAQAGTSLQSKPPQKAPASTRLASTLQPSKSEEMLSTTERSSTTGQDADDDMSSVDSVIPQPTSSGRNINDMLEAPAPAPTTLRLTNVSNEQQKPKQSNKQFEQIQSKKKRNEQKRREDQKREIEESNRLWEQKKQEQLRTARMAAGTSNQTKANAFASTTTNAWQNKSQPATNGQSTAVAAPLLDTFDTAGSQPAAEAVRAAPLSTITDKPLLSNNVNALKSQVGDKTASALAASEREQQPGSNWAQQMSEEEQIQRLREQQNDDAWESVTSKKSKKNKRPENDTSSETSSVPPPVQVRAPRPQTYIETTNGVSKPKQSVNRFESMATNQSSSLQDDEWQA</sequence>
<organism evidence="1 2">
    <name type="scientific">Neophaeococcomyces mojaviensis</name>
    <dbReference type="NCBI Taxonomy" id="3383035"/>
    <lineage>
        <taxon>Eukaryota</taxon>
        <taxon>Fungi</taxon>
        <taxon>Dikarya</taxon>
        <taxon>Ascomycota</taxon>
        <taxon>Pezizomycotina</taxon>
        <taxon>Eurotiomycetes</taxon>
        <taxon>Chaetothyriomycetidae</taxon>
        <taxon>Chaetothyriales</taxon>
        <taxon>Chaetothyriales incertae sedis</taxon>
        <taxon>Neophaeococcomyces</taxon>
    </lineage>
</organism>
<dbReference type="Proteomes" id="UP001172386">
    <property type="component" value="Unassembled WGS sequence"/>
</dbReference>
<keyword evidence="2" id="KW-1185">Reference proteome</keyword>
<accession>A0ACC3ADW5</accession>
<dbReference type="EMBL" id="JAPDRQ010000031">
    <property type="protein sequence ID" value="KAJ9660450.1"/>
    <property type="molecule type" value="Genomic_DNA"/>
</dbReference>
<name>A0ACC3ADW5_9EURO</name>
<gene>
    <name evidence="1" type="ORF">H2198_002568</name>
</gene>
<evidence type="ECO:0000313" key="1">
    <source>
        <dbReference type="EMBL" id="KAJ9660450.1"/>
    </source>
</evidence>
<proteinExistence type="predicted"/>
<reference evidence="1" key="1">
    <citation type="submission" date="2022-10" db="EMBL/GenBank/DDBJ databases">
        <title>Culturing micro-colonial fungi from biological soil crusts in the Mojave desert and describing Neophaeococcomyces mojavensis, and introducing the new genera and species Taxawa tesnikishii.</title>
        <authorList>
            <person name="Kurbessoian T."/>
            <person name="Stajich J.E."/>
        </authorList>
    </citation>
    <scope>NUCLEOTIDE SEQUENCE</scope>
    <source>
        <strain evidence="1">JES_112</strain>
    </source>
</reference>
<comment type="caution">
    <text evidence="1">The sequence shown here is derived from an EMBL/GenBank/DDBJ whole genome shotgun (WGS) entry which is preliminary data.</text>
</comment>
<evidence type="ECO:0000313" key="2">
    <source>
        <dbReference type="Proteomes" id="UP001172386"/>
    </source>
</evidence>